<protein>
    <submittedName>
        <fullName evidence="3">Uncharacterized protein</fullName>
    </submittedName>
</protein>
<keyword evidence="2" id="KW-1185">Reference proteome</keyword>
<keyword evidence="1" id="KW-1133">Transmembrane helix</keyword>
<reference evidence="3" key="1">
    <citation type="submission" date="2022-11" db="UniProtKB">
        <authorList>
            <consortium name="WormBaseParasite"/>
        </authorList>
    </citation>
    <scope>IDENTIFICATION</scope>
</reference>
<keyword evidence="1" id="KW-0812">Transmembrane</keyword>
<evidence type="ECO:0000313" key="2">
    <source>
        <dbReference type="Proteomes" id="UP000887565"/>
    </source>
</evidence>
<accession>A0A915JVT5</accession>
<dbReference type="WBParaSite" id="nRc.2.0.1.t30193-RA">
    <property type="protein sequence ID" value="nRc.2.0.1.t30193-RA"/>
    <property type="gene ID" value="nRc.2.0.1.g30193"/>
</dbReference>
<evidence type="ECO:0000256" key="1">
    <source>
        <dbReference type="SAM" id="Phobius"/>
    </source>
</evidence>
<dbReference type="Proteomes" id="UP000887565">
    <property type="component" value="Unplaced"/>
</dbReference>
<proteinExistence type="predicted"/>
<name>A0A915JVT5_ROMCU</name>
<dbReference type="AlphaFoldDB" id="A0A915JVT5"/>
<feature type="transmembrane region" description="Helical" evidence="1">
    <location>
        <begin position="46"/>
        <end position="71"/>
    </location>
</feature>
<keyword evidence="1" id="KW-0472">Membrane</keyword>
<sequence length="78" mass="8484">MGRIVNVAAASVLVIFAFKIKTVPNRTITEISTADDEFKILTSRLTVIMIVLTRLLILISSTVTGSLKILILSKSPAR</sequence>
<evidence type="ECO:0000313" key="3">
    <source>
        <dbReference type="WBParaSite" id="nRc.2.0.1.t30193-RA"/>
    </source>
</evidence>
<organism evidence="2 3">
    <name type="scientific">Romanomermis culicivorax</name>
    <name type="common">Nematode worm</name>
    <dbReference type="NCBI Taxonomy" id="13658"/>
    <lineage>
        <taxon>Eukaryota</taxon>
        <taxon>Metazoa</taxon>
        <taxon>Ecdysozoa</taxon>
        <taxon>Nematoda</taxon>
        <taxon>Enoplea</taxon>
        <taxon>Dorylaimia</taxon>
        <taxon>Mermithida</taxon>
        <taxon>Mermithoidea</taxon>
        <taxon>Mermithidae</taxon>
        <taxon>Romanomermis</taxon>
    </lineage>
</organism>